<dbReference type="EMBL" id="JAMQYH010000003">
    <property type="protein sequence ID" value="KAJ1692039.1"/>
    <property type="molecule type" value="Genomic_DNA"/>
</dbReference>
<keyword evidence="3" id="KW-1185">Reference proteome</keyword>
<reference evidence="2" key="1">
    <citation type="journal article" date="2022" name="Cell">
        <title>Repeat-based holocentromeres influence genome architecture and karyotype evolution.</title>
        <authorList>
            <person name="Hofstatter P.G."/>
            <person name="Thangavel G."/>
            <person name="Lux T."/>
            <person name="Neumann P."/>
            <person name="Vondrak T."/>
            <person name="Novak P."/>
            <person name="Zhang M."/>
            <person name="Costa L."/>
            <person name="Castellani M."/>
            <person name="Scott A."/>
            <person name="Toegelov H."/>
            <person name="Fuchs J."/>
            <person name="Mata-Sucre Y."/>
            <person name="Dias Y."/>
            <person name="Vanzela A.L.L."/>
            <person name="Huettel B."/>
            <person name="Almeida C.C.S."/>
            <person name="Simkova H."/>
            <person name="Souza G."/>
            <person name="Pedrosa-Harand A."/>
            <person name="Macas J."/>
            <person name="Mayer K.F.X."/>
            <person name="Houben A."/>
            <person name="Marques A."/>
        </authorList>
    </citation>
    <scope>NUCLEOTIDE SEQUENCE</scope>
    <source>
        <strain evidence="2">RhyBre1mFocal</strain>
    </source>
</reference>
<dbReference type="Proteomes" id="UP001151287">
    <property type="component" value="Unassembled WGS sequence"/>
</dbReference>
<name>A0A9Q0HN32_9POAL</name>
<dbReference type="PANTHER" id="PTHR48145:SF5">
    <property type="entry name" value="NUCLEAR ENVELOPE-ASSOCIATED PROTEIN 2"/>
    <property type="match status" value="1"/>
</dbReference>
<feature type="coiled-coil region" evidence="1">
    <location>
        <begin position="246"/>
        <end position="298"/>
    </location>
</feature>
<proteinExistence type="predicted"/>
<gene>
    <name evidence="2" type="ORF">LUZ63_008737</name>
</gene>
<dbReference type="AlphaFoldDB" id="A0A9Q0HN32"/>
<evidence type="ECO:0000256" key="1">
    <source>
        <dbReference type="SAM" id="Coils"/>
    </source>
</evidence>
<dbReference type="OrthoDB" id="1912966at2759"/>
<organism evidence="2 3">
    <name type="scientific">Rhynchospora breviuscula</name>
    <dbReference type="NCBI Taxonomy" id="2022672"/>
    <lineage>
        <taxon>Eukaryota</taxon>
        <taxon>Viridiplantae</taxon>
        <taxon>Streptophyta</taxon>
        <taxon>Embryophyta</taxon>
        <taxon>Tracheophyta</taxon>
        <taxon>Spermatophyta</taxon>
        <taxon>Magnoliopsida</taxon>
        <taxon>Liliopsida</taxon>
        <taxon>Poales</taxon>
        <taxon>Cyperaceae</taxon>
        <taxon>Cyperoideae</taxon>
        <taxon>Rhynchosporeae</taxon>
        <taxon>Rhynchospora</taxon>
    </lineage>
</organism>
<feature type="coiled-coil region" evidence="1">
    <location>
        <begin position="153"/>
        <end position="197"/>
    </location>
</feature>
<protein>
    <submittedName>
        <fullName evidence="2">Uncharacterized protein</fullName>
    </submittedName>
</protein>
<sequence length="373" mass="43074">MASSSSPDLDPLLKDLTQKKLSFKKNVVSLATELKDARSRLATQHHLFATERQAAELKATSMEQEITKLQNCLLHKDEQLRLSSSTTQQVTLSTLSFPFYNSNIFHIFLKLLLCFFILSLPFKDIHLTNLFLVELDDLRSQLSITHATAESSAESAESAQAQCSSLLEELNEKQISLKQHEDRVNRLGEQVEHLQKLLEVRELSQQQLRDEVLQMEKEITSAVSMAGSDRDSKLRRVLEEVSPKNIENLNRLLSAKDEEIARLREEIRILSAHWINKTKELESQLEKQRRTDQELKKKILKLEFCLQESRSQIRKLQRIGERRDKALKELRDLVAMKQPNNTGFDEKNNFWESSGFKFMVSMSMLAIVIVAKR</sequence>
<dbReference type="InterPro" id="IPR049932">
    <property type="entry name" value="NEAP1-4"/>
</dbReference>
<evidence type="ECO:0000313" key="2">
    <source>
        <dbReference type="EMBL" id="KAJ1692039.1"/>
    </source>
</evidence>
<keyword evidence="1" id="KW-0175">Coiled coil</keyword>
<evidence type="ECO:0000313" key="3">
    <source>
        <dbReference type="Proteomes" id="UP001151287"/>
    </source>
</evidence>
<dbReference type="PANTHER" id="PTHR48145">
    <property type="entry name" value="NUCLEAR ENVELOPE-ASSOCIATED PROTEIN 1"/>
    <property type="match status" value="1"/>
</dbReference>
<comment type="caution">
    <text evidence="2">The sequence shown here is derived from an EMBL/GenBank/DDBJ whole genome shotgun (WGS) entry which is preliminary data.</text>
</comment>
<accession>A0A9Q0HN32</accession>